<feature type="compositionally biased region" description="Basic and acidic residues" evidence="2">
    <location>
        <begin position="572"/>
        <end position="585"/>
    </location>
</feature>
<dbReference type="EMBL" id="CP019474">
    <property type="protein sequence ID" value="UQC78004.1"/>
    <property type="molecule type" value="Genomic_DNA"/>
</dbReference>
<dbReference type="Pfam" id="PF00172">
    <property type="entry name" value="Zn_clus"/>
    <property type="match status" value="1"/>
</dbReference>
<dbReference type="GO" id="GO:0008270">
    <property type="term" value="F:zinc ion binding"/>
    <property type="evidence" value="ECO:0007669"/>
    <property type="project" value="InterPro"/>
</dbReference>
<dbReference type="GO" id="GO:0000124">
    <property type="term" value="C:SAGA complex"/>
    <property type="evidence" value="ECO:0007669"/>
    <property type="project" value="InterPro"/>
</dbReference>
<dbReference type="RefSeq" id="XP_049139641.1">
    <property type="nucleotide sequence ID" value="XM_049282498.1"/>
</dbReference>
<evidence type="ECO:0000313" key="6">
    <source>
        <dbReference type="Proteomes" id="UP000830671"/>
    </source>
</evidence>
<feature type="compositionally biased region" description="Acidic residues" evidence="2">
    <location>
        <begin position="936"/>
        <end position="946"/>
    </location>
</feature>
<dbReference type="Gene3D" id="4.10.240.10">
    <property type="entry name" value="Zn(2)-C6 fungal-type DNA-binding domain"/>
    <property type="match status" value="1"/>
</dbReference>
<evidence type="ECO:0000259" key="4">
    <source>
        <dbReference type="PROSITE" id="PS51505"/>
    </source>
</evidence>
<feature type="compositionally biased region" description="Polar residues" evidence="2">
    <location>
        <begin position="94"/>
        <end position="106"/>
    </location>
</feature>
<dbReference type="InterPro" id="IPR036864">
    <property type="entry name" value="Zn2-C6_fun-type_DNA-bd_sf"/>
</dbReference>
<reference evidence="5" key="1">
    <citation type="journal article" date="2021" name="Mol. Plant Microbe Interact.">
        <title>Complete Genome Sequence of the Plant-Pathogenic Fungus Colletotrichum lupini.</title>
        <authorList>
            <person name="Baroncelli R."/>
            <person name="Pensec F."/>
            <person name="Da Lio D."/>
            <person name="Boufleur T."/>
            <person name="Vicente I."/>
            <person name="Sarrocco S."/>
            <person name="Picot A."/>
            <person name="Baraldi E."/>
            <person name="Sukno S."/>
            <person name="Thon M."/>
            <person name="Le Floch G."/>
        </authorList>
    </citation>
    <scope>NUCLEOTIDE SEQUENCE</scope>
    <source>
        <strain evidence="5">IMI 504893</strain>
    </source>
</reference>
<dbReference type="InterPro" id="IPR013243">
    <property type="entry name" value="SCA7_dom"/>
</dbReference>
<feature type="compositionally biased region" description="Basic and acidic residues" evidence="2">
    <location>
        <begin position="607"/>
        <end position="617"/>
    </location>
</feature>
<feature type="region of interest" description="Disordered" evidence="2">
    <location>
        <begin position="679"/>
        <end position="790"/>
    </location>
</feature>
<feature type="compositionally biased region" description="Polar residues" evidence="2">
    <location>
        <begin position="954"/>
        <end position="974"/>
    </location>
</feature>
<dbReference type="PANTHER" id="PTHR47805">
    <property type="entry name" value="SAGA-ASSOCIATED FACTOR 73"/>
    <property type="match status" value="1"/>
</dbReference>
<name>A0A9Q8SII7_9PEZI</name>
<dbReference type="SMART" id="SM00066">
    <property type="entry name" value="GAL4"/>
    <property type="match status" value="1"/>
</dbReference>
<dbReference type="InterPro" id="IPR037804">
    <property type="entry name" value="SGF73"/>
</dbReference>
<evidence type="ECO:0000256" key="1">
    <source>
        <dbReference type="ARBA" id="ARBA00023242"/>
    </source>
</evidence>
<dbReference type="SUPFAM" id="SSF57701">
    <property type="entry name" value="Zn2/Cys6 DNA-binding domain"/>
    <property type="match status" value="1"/>
</dbReference>
<protein>
    <recommendedName>
        <fullName evidence="7">Zn(2)-C6 fungal-type domain-containing protein</fullName>
    </recommendedName>
</protein>
<dbReference type="PANTHER" id="PTHR47805:SF1">
    <property type="entry name" value="SAGA-ASSOCIATED FACTOR 73"/>
    <property type="match status" value="1"/>
</dbReference>
<feature type="region of interest" description="Disordered" evidence="2">
    <location>
        <begin position="67"/>
        <end position="162"/>
    </location>
</feature>
<dbReference type="PROSITE" id="PS51505">
    <property type="entry name" value="SCA7"/>
    <property type="match status" value="1"/>
</dbReference>
<dbReference type="GO" id="GO:0031048">
    <property type="term" value="P:regulatory ncRNA-mediated heterochromatin formation"/>
    <property type="evidence" value="ECO:0007669"/>
    <property type="project" value="TreeGrafter"/>
</dbReference>
<feature type="domain" description="SCA7" evidence="4">
    <location>
        <begin position="778"/>
        <end position="844"/>
    </location>
</feature>
<dbReference type="GO" id="GO:0000981">
    <property type="term" value="F:DNA-binding transcription factor activity, RNA polymerase II-specific"/>
    <property type="evidence" value="ECO:0007669"/>
    <property type="project" value="InterPro"/>
</dbReference>
<proteinExistence type="predicted"/>
<organism evidence="5 6">
    <name type="scientific">Colletotrichum lupini</name>
    <dbReference type="NCBI Taxonomy" id="145971"/>
    <lineage>
        <taxon>Eukaryota</taxon>
        <taxon>Fungi</taxon>
        <taxon>Dikarya</taxon>
        <taxon>Ascomycota</taxon>
        <taxon>Pezizomycotina</taxon>
        <taxon>Sordariomycetes</taxon>
        <taxon>Hypocreomycetidae</taxon>
        <taxon>Glomerellales</taxon>
        <taxon>Glomerellaceae</taxon>
        <taxon>Colletotrichum</taxon>
        <taxon>Colletotrichum acutatum species complex</taxon>
    </lineage>
</organism>
<dbReference type="InterPro" id="IPR001138">
    <property type="entry name" value="Zn2Cys6_DnaBD"/>
</dbReference>
<dbReference type="GO" id="GO:1904802">
    <property type="term" value="P:RITS complex assembly"/>
    <property type="evidence" value="ECO:0007669"/>
    <property type="project" value="TreeGrafter"/>
</dbReference>
<feature type="region of interest" description="Disordered" evidence="2">
    <location>
        <begin position="923"/>
        <end position="974"/>
    </location>
</feature>
<feature type="compositionally biased region" description="Polar residues" evidence="2">
    <location>
        <begin position="152"/>
        <end position="162"/>
    </location>
</feature>
<sequence length="974" mass="106297">MVYCGKASQGCQNCRTRRIKCDKVKPECSQCIRVGKKCPGYRDQLSLMFRDESTKVIKKAHAQWGVTDGAENGAERASASTAPSPPASSPSYSRKGSPNSKRSASRSGAANVPSPASSSASFSASPSSTYRSAGSSSPPTLPAVKEEHNRESSPPTLQIGSTLEEQGVQFYVNRYLIGHPDEPKNGQDLNTEGWIWHPAVQDVMCAVGLAGLHNLTGNAKMMSTAREKYGSALRHTGKLIRPPHTPSIDVTMRAVVALAMFEFIPLHVAGMPMPPDFYDWVSYGSQLQLPIDRPSTDLAVLIARFVETSSIIHNHVISDGKPKTASVIQQLLDLDQDLASWENGLEGDWIYRTIHATHLPPQAVFQCEYHKYHDVWTARIWNYYRWCRILVNQNLLDLTNKNPVSSLSLVSAAARDEFLNVIRHLARDILISAPTHWRHPALDGPAQITVESPGGGGAGSAGLPALLFHLKVAGCAPGVPKDYWEWALGIIQTIWGDMGMLHARSMMEAMRAHEDTVLRTAPVLLPHPTKGDPTTTFNGYDKAQGATHRNYFINHHIACYPMRHDEQTIKVASKKDPKNKPDGPIKLKKPAPKYNKPGNWREGSIVEEDKKSKKDDSASISVASPGPVVNPLDDIAREAFATGRPLEDTPDLQQCKHCKKSILKTAAKAHIAACLKLKKEKAQRKKEAREARERAKEAAREEEARKADEDPDGKGDDDSDGDEDGGDGKKATGNKTAKKTGGKKTDGDTGKGKKRKADGDAEKGPKQKKKKEEPKPKAPKPKGPVDVERQCGVLLPNGQPCARSLTCKSHSMGAKRAVAGRSLPYDMLLAAYQKKNQAKQQKAALDANAPLEDEDEANAGPVDSDEETAAVMSALAHWNPQPVVPQPVLIPIKRQYQLARLHEQLQMATNGGRTNIFKVNGFGAQRLPQGHPGLNDTEDAPGELDDVNFGGARRSSSFSMQSHPQRRPSVTSRG</sequence>
<dbReference type="Proteomes" id="UP000830671">
    <property type="component" value="Chromosome 2"/>
</dbReference>
<keyword evidence="1" id="KW-0539">Nucleus</keyword>
<dbReference type="PROSITE" id="PS50048">
    <property type="entry name" value="ZN2_CY6_FUNGAL_2"/>
    <property type="match status" value="1"/>
</dbReference>
<evidence type="ECO:0008006" key="7">
    <source>
        <dbReference type="Google" id="ProtNLM"/>
    </source>
</evidence>
<feature type="compositionally biased region" description="Basic and acidic residues" evidence="2">
    <location>
        <begin position="743"/>
        <end position="776"/>
    </location>
</feature>
<feature type="domain" description="Zn(2)-C6 fungal-type" evidence="3">
    <location>
        <begin position="10"/>
        <end position="38"/>
    </location>
</feature>
<dbReference type="GeneID" id="73337508"/>
<dbReference type="Pfam" id="PF08313">
    <property type="entry name" value="SCA7"/>
    <property type="match status" value="1"/>
</dbReference>
<dbReference type="Gene3D" id="6.10.140.670">
    <property type="match status" value="1"/>
</dbReference>
<dbReference type="PROSITE" id="PS00463">
    <property type="entry name" value="ZN2_CY6_FUNGAL_1"/>
    <property type="match status" value="1"/>
</dbReference>
<keyword evidence="6" id="KW-1185">Reference proteome</keyword>
<feature type="compositionally biased region" description="Basic and acidic residues" evidence="2">
    <location>
        <begin position="685"/>
        <end position="716"/>
    </location>
</feature>
<evidence type="ECO:0000259" key="3">
    <source>
        <dbReference type="PROSITE" id="PS50048"/>
    </source>
</evidence>
<dbReference type="KEGG" id="clup:CLUP02_03478"/>
<gene>
    <name evidence="5" type="ORF">CLUP02_03478</name>
</gene>
<accession>A0A9Q8SII7</accession>
<dbReference type="AlphaFoldDB" id="A0A9Q8SII7"/>
<dbReference type="CDD" id="cd00067">
    <property type="entry name" value="GAL4"/>
    <property type="match status" value="1"/>
</dbReference>
<feature type="compositionally biased region" description="Low complexity" evidence="2">
    <location>
        <begin position="107"/>
        <end position="138"/>
    </location>
</feature>
<evidence type="ECO:0000313" key="5">
    <source>
        <dbReference type="EMBL" id="UQC78004.1"/>
    </source>
</evidence>
<evidence type="ECO:0000256" key="2">
    <source>
        <dbReference type="SAM" id="MobiDB-lite"/>
    </source>
</evidence>
<feature type="region of interest" description="Disordered" evidence="2">
    <location>
        <begin position="572"/>
        <end position="631"/>
    </location>
</feature>